<reference evidence="2" key="1">
    <citation type="journal article" date="2021" name="Front. Microbiol.">
        <title>Comprehensive Comparative Genomics and Phenotyping of Methylobacterium Species.</title>
        <authorList>
            <person name="Alessa O."/>
            <person name="Ogura Y."/>
            <person name="Fujitani Y."/>
            <person name="Takami H."/>
            <person name="Hayashi T."/>
            <person name="Sahin N."/>
            <person name="Tani A."/>
        </authorList>
    </citation>
    <scope>NUCLEOTIDE SEQUENCE</scope>
    <source>
        <strain evidence="2">DSM 17168</strain>
    </source>
</reference>
<protein>
    <recommendedName>
        <fullName evidence="4">AI-2E family transporter</fullName>
    </recommendedName>
</protein>
<dbReference type="Proteomes" id="UP001055153">
    <property type="component" value="Unassembled WGS sequence"/>
</dbReference>
<name>A0ABQ4SIG3_9HYPH</name>
<proteinExistence type="predicted"/>
<comment type="caution">
    <text evidence="2">The sequence shown here is derived from an EMBL/GenBank/DDBJ whole genome shotgun (WGS) entry which is preliminary data.</text>
</comment>
<feature type="transmembrane region" description="Helical" evidence="1">
    <location>
        <begin position="274"/>
        <end position="297"/>
    </location>
</feature>
<feature type="transmembrane region" description="Helical" evidence="1">
    <location>
        <begin position="168"/>
        <end position="187"/>
    </location>
</feature>
<gene>
    <name evidence="2" type="ORF">GMJLKIPL_3503</name>
</gene>
<feature type="transmembrane region" description="Helical" evidence="1">
    <location>
        <begin position="79"/>
        <end position="106"/>
    </location>
</feature>
<dbReference type="RefSeq" id="WP_238236557.1">
    <property type="nucleotide sequence ID" value="NZ_BPQQ01000040.1"/>
</dbReference>
<keyword evidence="1" id="KW-0472">Membrane</keyword>
<feature type="transmembrane region" description="Helical" evidence="1">
    <location>
        <begin position="249"/>
        <end position="267"/>
    </location>
</feature>
<evidence type="ECO:0008006" key="4">
    <source>
        <dbReference type="Google" id="ProtNLM"/>
    </source>
</evidence>
<sequence>MLDPRPPAPPAAPPAAPLATGLAASPRIEAAAQVLAVLALLGTLQFHLLSALFAGLLVYELVCLLAPTREGGFVHHHTAKILVVTLLAALVIALIGAAILGLIALLSGRSDNLSVLLQKLAEVIETARSHLPAWVLSSLPEEPTELRATAVAWLREHAGQVRSVGQDVWRALFHILFGMVIGGMIAVSREIGPAERGPLVQALSVRARRLGAAFRDVVFAQVRISAINTALTAVYLLVVVPWLGFPLPLTKTMVVITFVAGLLPVVGNLISNTVIVLVSLSVSPLLAAGSLAFLVIIHKLEYFINARVMGGHIQARAWELLLAILVMEALFGLPGVVAAPVFYAYLKRELAAARLI</sequence>
<evidence type="ECO:0000313" key="3">
    <source>
        <dbReference type="Proteomes" id="UP001055153"/>
    </source>
</evidence>
<organism evidence="2 3">
    <name type="scientific">Methylobacterium isbiliense</name>
    <dbReference type="NCBI Taxonomy" id="315478"/>
    <lineage>
        <taxon>Bacteria</taxon>
        <taxon>Pseudomonadati</taxon>
        <taxon>Pseudomonadota</taxon>
        <taxon>Alphaproteobacteria</taxon>
        <taxon>Hyphomicrobiales</taxon>
        <taxon>Methylobacteriaceae</taxon>
        <taxon>Methylobacterium</taxon>
    </lineage>
</organism>
<evidence type="ECO:0000256" key="1">
    <source>
        <dbReference type="SAM" id="Phobius"/>
    </source>
</evidence>
<reference evidence="2" key="2">
    <citation type="submission" date="2021-08" db="EMBL/GenBank/DDBJ databases">
        <authorList>
            <person name="Tani A."/>
            <person name="Ola A."/>
            <person name="Ogura Y."/>
            <person name="Katsura K."/>
            <person name="Hayashi T."/>
        </authorList>
    </citation>
    <scope>NUCLEOTIDE SEQUENCE</scope>
    <source>
        <strain evidence="2">DSM 17168</strain>
    </source>
</reference>
<dbReference type="EMBL" id="BPQQ01000040">
    <property type="protein sequence ID" value="GJE01569.1"/>
    <property type="molecule type" value="Genomic_DNA"/>
</dbReference>
<evidence type="ECO:0000313" key="2">
    <source>
        <dbReference type="EMBL" id="GJE01569.1"/>
    </source>
</evidence>
<feature type="transmembrane region" description="Helical" evidence="1">
    <location>
        <begin position="46"/>
        <end position="67"/>
    </location>
</feature>
<feature type="transmembrane region" description="Helical" evidence="1">
    <location>
        <begin position="224"/>
        <end position="243"/>
    </location>
</feature>
<keyword evidence="3" id="KW-1185">Reference proteome</keyword>
<keyword evidence="1" id="KW-0812">Transmembrane</keyword>
<feature type="transmembrane region" description="Helical" evidence="1">
    <location>
        <begin position="317"/>
        <end position="346"/>
    </location>
</feature>
<keyword evidence="1" id="KW-1133">Transmembrane helix</keyword>
<accession>A0ABQ4SIG3</accession>